<evidence type="ECO:0000256" key="1">
    <source>
        <dbReference type="ARBA" id="ARBA00008959"/>
    </source>
</evidence>
<dbReference type="Proteomes" id="UP000232227">
    <property type="component" value="Chromosome"/>
</dbReference>
<gene>
    <name evidence="6" type="ORF">CP520_01050</name>
</gene>
<dbReference type="InterPro" id="IPR032423">
    <property type="entry name" value="AAA_assoc_2"/>
</dbReference>
<keyword evidence="4" id="KW-0067">ATP-binding</keyword>
<dbReference type="InterPro" id="IPR027417">
    <property type="entry name" value="P-loop_NTPase"/>
</dbReference>
<keyword evidence="3" id="KW-0378">Hydrolase</keyword>
<dbReference type="GO" id="GO:0006261">
    <property type="term" value="P:DNA-templated DNA replication"/>
    <property type="evidence" value="ECO:0007669"/>
    <property type="project" value="TreeGrafter"/>
</dbReference>
<dbReference type="InterPro" id="IPR008921">
    <property type="entry name" value="DNA_pol3_clamp-load_cplx_C"/>
</dbReference>
<evidence type="ECO:0000259" key="5">
    <source>
        <dbReference type="SMART" id="SM00382"/>
    </source>
</evidence>
<dbReference type="Pfam" id="PF12002">
    <property type="entry name" value="MgsA_C"/>
    <property type="match status" value="1"/>
</dbReference>
<organism evidence="6 7">
    <name type="scientific">Mesoplasma lactucae ATCC 49193</name>
    <dbReference type="NCBI Taxonomy" id="81460"/>
    <lineage>
        <taxon>Bacteria</taxon>
        <taxon>Bacillati</taxon>
        <taxon>Mycoplasmatota</taxon>
        <taxon>Mollicutes</taxon>
        <taxon>Entomoplasmatales</taxon>
        <taxon>Entomoplasmataceae</taxon>
        <taxon>Mesoplasma</taxon>
    </lineage>
</organism>
<dbReference type="PANTHER" id="PTHR13779">
    <property type="entry name" value="WERNER HELICASE-INTERACTING PROTEIN 1 FAMILY MEMBER"/>
    <property type="match status" value="1"/>
</dbReference>
<dbReference type="GO" id="GO:0016887">
    <property type="term" value="F:ATP hydrolysis activity"/>
    <property type="evidence" value="ECO:0007669"/>
    <property type="project" value="InterPro"/>
</dbReference>
<dbReference type="GO" id="GO:0003677">
    <property type="term" value="F:DNA binding"/>
    <property type="evidence" value="ECO:0007669"/>
    <property type="project" value="InterPro"/>
</dbReference>
<evidence type="ECO:0000256" key="4">
    <source>
        <dbReference type="ARBA" id="ARBA00022840"/>
    </source>
</evidence>
<dbReference type="Gene3D" id="1.10.8.60">
    <property type="match status" value="1"/>
</dbReference>
<dbReference type="GO" id="GO:0000731">
    <property type="term" value="P:DNA synthesis involved in DNA repair"/>
    <property type="evidence" value="ECO:0007669"/>
    <property type="project" value="TreeGrafter"/>
</dbReference>
<dbReference type="CDD" id="cd18139">
    <property type="entry name" value="HLD_clamp_RarA"/>
    <property type="match status" value="1"/>
</dbReference>
<dbReference type="GO" id="GO:0017116">
    <property type="term" value="F:single-stranded DNA helicase activity"/>
    <property type="evidence" value="ECO:0007669"/>
    <property type="project" value="TreeGrafter"/>
</dbReference>
<dbReference type="InterPro" id="IPR003593">
    <property type="entry name" value="AAA+_ATPase"/>
</dbReference>
<dbReference type="GO" id="GO:0008047">
    <property type="term" value="F:enzyme activator activity"/>
    <property type="evidence" value="ECO:0007669"/>
    <property type="project" value="TreeGrafter"/>
</dbReference>
<evidence type="ECO:0000256" key="2">
    <source>
        <dbReference type="ARBA" id="ARBA00022741"/>
    </source>
</evidence>
<evidence type="ECO:0000256" key="3">
    <source>
        <dbReference type="ARBA" id="ARBA00022801"/>
    </source>
</evidence>
<dbReference type="PANTHER" id="PTHR13779:SF7">
    <property type="entry name" value="ATPASE WRNIP1"/>
    <property type="match status" value="1"/>
</dbReference>
<keyword evidence="7" id="KW-1185">Reference proteome</keyword>
<dbReference type="Gene3D" id="1.20.272.10">
    <property type="match status" value="1"/>
</dbReference>
<dbReference type="SUPFAM" id="SSF52540">
    <property type="entry name" value="P-loop containing nucleoside triphosphate hydrolases"/>
    <property type="match status" value="1"/>
</dbReference>
<dbReference type="Pfam" id="PF00004">
    <property type="entry name" value="AAA"/>
    <property type="match status" value="1"/>
</dbReference>
<dbReference type="SMART" id="SM00382">
    <property type="entry name" value="AAA"/>
    <property type="match status" value="1"/>
</dbReference>
<dbReference type="KEGG" id="mlac:CP520_01050"/>
<keyword evidence="2" id="KW-0547">Nucleotide-binding</keyword>
<comment type="similarity">
    <text evidence="1">Belongs to the AAA ATPase family. RarA/MGS1/WRNIP1 subfamily.</text>
</comment>
<dbReference type="CDD" id="cd00009">
    <property type="entry name" value="AAA"/>
    <property type="match status" value="1"/>
</dbReference>
<evidence type="ECO:0000313" key="6">
    <source>
        <dbReference type="EMBL" id="ATG97344.1"/>
    </source>
</evidence>
<feature type="domain" description="AAA+ ATPase" evidence="5">
    <location>
        <begin position="38"/>
        <end position="152"/>
    </location>
</feature>
<dbReference type="Gene3D" id="3.40.50.300">
    <property type="entry name" value="P-loop containing nucleotide triphosphate hydrolases"/>
    <property type="match status" value="1"/>
</dbReference>
<protein>
    <submittedName>
        <fullName evidence="6">AAA family ATPase</fullName>
    </submittedName>
</protein>
<dbReference type="SUPFAM" id="SSF48019">
    <property type="entry name" value="post-AAA+ oligomerization domain-like"/>
    <property type="match status" value="1"/>
</dbReference>
<dbReference type="InterPro" id="IPR002464">
    <property type="entry name" value="DNA/RNA_helicase_DEAH_CS"/>
</dbReference>
<proteinExistence type="inferred from homology"/>
<reference evidence="6 7" key="1">
    <citation type="submission" date="2017-09" db="EMBL/GenBank/DDBJ databases">
        <title>SPAdes assembly of the Mesoplasma lactucae genome.</title>
        <authorList>
            <person name="Knight T.F."/>
            <person name="Rubinstein R."/>
            <person name="Citino T."/>
        </authorList>
    </citation>
    <scope>NUCLEOTIDE SEQUENCE [LARGE SCALE GENOMIC DNA]</scope>
    <source>
        <strain evidence="6 7">831-C4</strain>
    </source>
</reference>
<dbReference type="Pfam" id="PF16193">
    <property type="entry name" value="AAA_assoc_2"/>
    <property type="match status" value="1"/>
</dbReference>
<dbReference type="OrthoDB" id="9778364at2"/>
<name>A0A291IRJ1_9MOLU</name>
<dbReference type="InterPro" id="IPR021886">
    <property type="entry name" value="MgsA_C"/>
</dbReference>
<sequence length="415" mass="47064">MMEPLASYLRPKSIKDIVGQKQLLDKNGVIQRMVQAKFTSNLIFYGPPGVGKTSFANALANDLGKKVYNFNAGIDKKEKLDKILKESSVEDPAIIVIDEVHRMNQQKQDILLEYMEKGQVIVYFTTTENPYFVINPAIRSRSTILELNPISTDDIFDFLKEKIKNKEISLDIEDEPLMLLAEMSSGDLRVAINKIELLTKLYQNTKIDISIIKKIFDNRGNQMGSKYGDTFHDLKSALQKSIRGSDVDASLYYFARLLELGEYEALMRRMIVMSYEDIGLANPAVPQHVVTATQAFRQLGMPEGLLPLGLAICEMALSEKSNSSALASWAAQADVKKGKVYDMPSYLKDAHYASASKLNRGVGYKYPHDYPNAYVKQQYLPDQLKDRKYYNPKTTSAYERKVNALYEQFKNPVKK</sequence>
<dbReference type="Gene3D" id="1.10.3710.10">
    <property type="entry name" value="DNA polymerase III clamp loader subunits, C-terminal domain"/>
    <property type="match status" value="1"/>
</dbReference>
<dbReference type="InterPro" id="IPR051314">
    <property type="entry name" value="AAA_ATPase_RarA/MGS1/WRNIP1"/>
</dbReference>
<dbReference type="GO" id="GO:0005524">
    <property type="term" value="F:ATP binding"/>
    <property type="evidence" value="ECO:0007669"/>
    <property type="project" value="UniProtKB-KW"/>
</dbReference>
<dbReference type="FunFam" id="1.10.3710.10:FF:000003">
    <property type="entry name" value="ATPase, AAA family protein"/>
    <property type="match status" value="1"/>
</dbReference>
<dbReference type="PROSITE" id="PS00690">
    <property type="entry name" value="DEAH_ATP_HELICASE"/>
    <property type="match status" value="1"/>
</dbReference>
<dbReference type="InterPro" id="IPR003959">
    <property type="entry name" value="ATPase_AAA_core"/>
</dbReference>
<accession>A0A291IRJ1</accession>
<dbReference type="AlphaFoldDB" id="A0A291IRJ1"/>
<dbReference type="EMBL" id="CP023668">
    <property type="protein sequence ID" value="ATG97344.1"/>
    <property type="molecule type" value="Genomic_DNA"/>
</dbReference>
<evidence type="ECO:0000313" key="7">
    <source>
        <dbReference type="Proteomes" id="UP000232227"/>
    </source>
</evidence>